<dbReference type="SUPFAM" id="SSF50249">
    <property type="entry name" value="Nucleic acid-binding proteins"/>
    <property type="match status" value="1"/>
</dbReference>
<proteinExistence type="predicted"/>
<dbReference type="Proteomes" id="UP000244571">
    <property type="component" value="Chromosome"/>
</dbReference>
<evidence type="ECO:0000259" key="1">
    <source>
        <dbReference type="Pfam" id="PF01796"/>
    </source>
</evidence>
<keyword evidence="4" id="KW-1185">Reference proteome</keyword>
<dbReference type="PANTHER" id="PTHR34075">
    <property type="entry name" value="BLR3430 PROTEIN"/>
    <property type="match status" value="1"/>
</dbReference>
<dbReference type="InterPro" id="IPR022002">
    <property type="entry name" value="ChsH2_Znr"/>
</dbReference>
<dbReference type="RefSeq" id="WP_108622348.1">
    <property type="nucleotide sequence ID" value="NZ_CP028901.1"/>
</dbReference>
<evidence type="ECO:0000313" key="4">
    <source>
        <dbReference type="Proteomes" id="UP000244571"/>
    </source>
</evidence>
<name>A0A2R4XMC0_9BURK</name>
<gene>
    <name evidence="3" type="ORF">DBV39_15745</name>
</gene>
<dbReference type="KEGG" id="boz:DBV39_15745"/>
<protein>
    <recommendedName>
        <fullName evidence="5">DNA-binding protein</fullName>
    </recommendedName>
</protein>
<dbReference type="AlphaFoldDB" id="A0A2R4XMC0"/>
<dbReference type="PANTHER" id="PTHR34075:SF5">
    <property type="entry name" value="BLR3430 PROTEIN"/>
    <property type="match status" value="1"/>
</dbReference>
<sequence>MSDTRLQDHLTDPFAKAYPETREFWEAAERDELLLKSCEDCHQPHWYPRVVCPHCGSPATIWVKASGRGTVYSYSRVERADPPYTLAYVRLEEGPTLITNIIDSDWPSVRIDASVQAVFRRTQEGRKMPFFKVVDRAD</sequence>
<evidence type="ECO:0000313" key="3">
    <source>
        <dbReference type="EMBL" id="AWB34938.1"/>
    </source>
</evidence>
<dbReference type="InterPro" id="IPR012340">
    <property type="entry name" value="NA-bd_OB-fold"/>
</dbReference>
<dbReference type="Gene3D" id="6.10.30.10">
    <property type="match status" value="1"/>
</dbReference>
<feature type="domain" description="ChsH2 rubredoxin-like zinc ribbon" evidence="2">
    <location>
        <begin position="25"/>
        <end position="59"/>
    </location>
</feature>
<reference evidence="3 4" key="1">
    <citation type="submission" date="2018-04" db="EMBL/GenBank/DDBJ databases">
        <title>Bordetella sp. HZ20 isolated from seawater.</title>
        <authorList>
            <person name="Sun C."/>
        </authorList>
    </citation>
    <scope>NUCLEOTIDE SEQUENCE [LARGE SCALE GENOMIC DNA]</scope>
    <source>
        <strain evidence="3 4">HZ20</strain>
    </source>
</reference>
<organism evidence="3 4">
    <name type="scientific">Orrella marina</name>
    <dbReference type="NCBI Taxonomy" id="2163011"/>
    <lineage>
        <taxon>Bacteria</taxon>
        <taxon>Pseudomonadati</taxon>
        <taxon>Pseudomonadota</taxon>
        <taxon>Betaproteobacteria</taxon>
        <taxon>Burkholderiales</taxon>
        <taxon>Alcaligenaceae</taxon>
        <taxon>Orrella</taxon>
    </lineage>
</organism>
<dbReference type="OrthoDB" id="5514845at2"/>
<evidence type="ECO:0000259" key="2">
    <source>
        <dbReference type="Pfam" id="PF12172"/>
    </source>
</evidence>
<dbReference type="InterPro" id="IPR002878">
    <property type="entry name" value="ChsH2_C"/>
</dbReference>
<dbReference type="Pfam" id="PF01796">
    <property type="entry name" value="OB_ChsH2_C"/>
    <property type="match status" value="1"/>
</dbReference>
<accession>A0A2R4XMC0</accession>
<dbReference type="EMBL" id="CP028901">
    <property type="protein sequence ID" value="AWB34938.1"/>
    <property type="molecule type" value="Genomic_DNA"/>
</dbReference>
<feature type="domain" description="ChsH2 C-terminal OB-fold" evidence="1">
    <location>
        <begin position="62"/>
        <end position="120"/>
    </location>
</feature>
<dbReference type="InterPro" id="IPR052513">
    <property type="entry name" value="Thioester_dehydratase-like"/>
</dbReference>
<evidence type="ECO:0008006" key="5">
    <source>
        <dbReference type="Google" id="ProtNLM"/>
    </source>
</evidence>
<dbReference type="Pfam" id="PF12172">
    <property type="entry name" value="zf-ChsH2"/>
    <property type="match status" value="1"/>
</dbReference>